<evidence type="ECO:0000313" key="4">
    <source>
        <dbReference type="Proteomes" id="UP000030787"/>
    </source>
</evidence>
<dbReference type="SUPFAM" id="SSF52540">
    <property type="entry name" value="P-loop containing nucleoside triphosphate hydrolases"/>
    <property type="match status" value="1"/>
</dbReference>
<dbReference type="KEGG" id="mear:Mpt1_c02430"/>
<reference evidence="3 4" key="1">
    <citation type="journal article" date="2014" name="Appl. Environ. Microbiol.">
        <title>Comparative Genome Analysis of 'Candidatus Methanoplasma termitum' Indicates a New Mode of Energy Metabolism in the Seventh Order of Methanogens.</title>
        <authorList>
            <person name="Lang K."/>
            <person name="Schuldes J."/>
            <person name="Klingl A."/>
            <person name="Poehlein A."/>
            <person name="Daniel R."/>
            <person name="Brune A."/>
        </authorList>
    </citation>
    <scope>NUCLEOTIDE SEQUENCE [LARGE SCALE GENOMIC DNA]</scope>
    <source>
        <strain evidence="4">Mpt1</strain>
    </source>
</reference>
<gene>
    <name evidence="3" type="ORF">Mpt1_c02430</name>
</gene>
<dbReference type="GeneID" id="24817916"/>
<accession>A0A0A7LAX7</accession>
<dbReference type="Pfam" id="PF13173">
    <property type="entry name" value="AAA_14"/>
    <property type="match status" value="1"/>
</dbReference>
<evidence type="ECO:0000313" key="3">
    <source>
        <dbReference type="EMBL" id="AIZ56143.1"/>
    </source>
</evidence>
<dbReference type="RefSeq" id="WP_048113596.1">
    <property type="nucleotide sequence ID" value="NZ_CP010070.1"/>
</dbReference>
<organism evidence="3 4">
    <name type="scientific">Candidatus Methanoplasma termitum</name>
    <dbReference type="NCBI Taxonomy" id="1577791"/>
    <lineage>
        <taxon>Archaea</taxon>
        <taxon>Methanobacteriati</taxon>
        <taxon>Thermoplasmatota</taxon>
        <taxon>Thermoplasmata</taxon>
        <taxon>Methanomassiliicoccales</taxon>
        <taxon>Methanomassiliicoccaceae</taxon>
        <taxon>Candidatus Methanoplasma</taxon>
    </lineage>
</organism>
<dbReference type="OrthoDB" id="53386at2157"/>
<dbReference type="Pfam" id="PF13635">
    <property type="entry name" value="DUF4143"/>
    <property type="match status" value="1"/>
</dbReference>
<evidence type="ECO:0000259" key="1">
    <source>
        <dbReference type="Pfam" id="PF13173"/>
    </source>
</evidence>
<dbReference type="Gene3D" id="3.40.50.300">
    <property type="entry name" value="P-loop containing nucleotide triphosphate hydrolases"/>
    <property type="match status" value="1"/>
</dbReference>
<proteinExistence type="predicted"/>
<name>A0A0A7LAX7_9ARCH</name>
<dbReference type="Proteomes" id="UP000030787">
    <property type="component" value="Chromosome"/>
</dbReference>
<dbReference type="EMBL" id="CP010070">
    <property type="protein sequence ID" value="AIZ56143.1"/>
    <property type="molecule type" value="Genomic_DNA"/>
</dbReference>
<feature type="domain" description="AAA" evidence="1">
    <location>
        <begin position="19"/>
        <end position="153"/>
    </location>
</feature>
<dbReference type="AlphaFoldDB" id="A0A0A7LAX7"/>
<evidence type="ECO:0008006" key="5">
    <source>
        <dbReference type="Google" id="ProtNLM"/>
    </source>
</evidence>
<dbReference type="PANTHER" id="PTHR33295:SF7">
    <property type="entry name" value="ATPASE"/>
    <property type="match status" value="1"/>
</dbReference>
<sequence>MLKRKMMDTLIEWKEKKSKECLLIVGARQVGKTFIIREFAKQNYENIVEINFLAEPKFMKAFEGSLKMDAIIRELSLRDESIRFIEGKTLLFLDEIQECGDARTALKFIAEDGRFDCIASGSMLGVAYKSTRSIPVGYERQIEMFSLDFEEFLWATGYDDVRIGYMKEYYEKREKIPPSINDVLLKKIREYAIVGGMPSAVNIYIETNNFGLVHKEQERIIASYRNDITRYLSVPERTKVMDCYFSLPQQLAKENKKFQYSTVEKGAKARKYDNSLDWLRDAGLIKFCYNVSTPEFPLPAYIMRDYYKVYATDIGMLISMYGFKMKEEFYNNTLKGPAKGGIYENLIADIFLKKNLPLNYYKPSENKQEIEFLLTEKGAVVPVEVKAGRGKTISLDEFIKRFDPPYALKLISGNVGEIDKKLTIPLYMAMFLE</sequence>
<dbReference type="PANTHER" id="PTHR33295">
    <property type="entry name" value="ATPASE"/>
    <property type="match status" value="1"/>
</dbReference>
<feature type="domain" description="DUF4143" evidence="2">
    <location>
        <begin position="226"/>
        <end position="388"/>
    </location>
</feature>
<protein>
    <recommendedName>
        <fullName evidence="5">Archaeal ATPase</fullName>
    </recommendedName>
</protein>
<dbReference type="InterPro" id="IPR041682">
    <property type="entry name" value="AAA_14"/>
</dbReference>
<dbReference type="InterPro" id="IPR027417">
    <property type="entry name" value="P-loop_NTPase"/>
</dbReference>
<dbReference type="HOGENOM" id="CLU_047370_0_0_2"/>
<evidence type="ECO:0000259" key="2">
    <source>
        <dbReference type="Pfam" id="PF13635"/>
    </source>
</evidence>
<dbReference type="InterPro" id="IPR025420">
    <property type="entry name" value="DUF4143"/>
</dbReference>
<keyword evidence="4" id="KW-1185">Reference proteome</keyword>
<dbReference type="CDD" id="cd00009">
    <property type="entry name" value="AAA"/>
    <property type="match status" value="1"/>
</dbReference>